<keyword evidence="1" id="KW-1015">Disulfide bond</keyword>
<dbReference type="AlphaFoldDB" id="A0A068WTU8"/>
<feature type="chain" id="PRO_5033710891" evidence="2">
    <location>
        <begin position="20"/>
        <end position="214"/>
    </location>
</feature>
<keyword evidence="2" id="KW-0732">Signal</keyword>
<evidence type="ECO:0000259" key="3">
    <source>
        <dbReference type="PROSITE" id="PS50279"/>
    </source>
</evidence>
<sequence>MVHPIFLLLLAFISTPIFAGGILRGRAPPPSGNAAKFANAELKLIDKRPEKQIPNYVELVKEVRRVPVYSPKRLSKDYETLRNGGDLHQLDSEVDENEKHQYRVPRSVMYDSIGHIFHLGHKHKHGDILPIVYLDEKNQQRQILRRCTYIYHPGLGSDKIEMFYYSVKDKNCFPFTYTGFGGNANRFDSYEECMQTCTTDPSSEEEEEEEEEEE</sequence>
<dbReference type="WBParaSite" id="EgrG_000077700">
    <property type="protein sequence ID" value="EgrG_000077700"/>
    <property type="gene ID" value="EgrG_000077700"/>
</dbReference>
<reference evidence="4 5" key="1">
    <citation type="journal article" date="2013" name="Nature">
        <title>The genomes of four tapeworm species reveal adaptations to parasitism.</title>
        <authorList>
            <person name="Tsai I.J."/>
            <person name="Zarowiecki M."/>
            <person name="Holroyd N."/>
            <person name="Garciarrubio A."/>
            <person name="Sanchez-Flores A."/>
            <person name="Brooks K.L."/>
            <person name="Tracey A."/>
            <person name="Bobes R.J."/>
            <person name="Fragoso G."/>
            <person name="Sciutto E."/>
            <person name="Aslett M."/>
            <person name="Beasley H."/>
            <person name="Bennett H.M."/>
            <person name="Cai J."/>
            <person name="Camicia F."/>
            <person name="Clark R."/>
            <person name="Cucher M."/>
            <person name="De Silva N."/>
            <person name="Day T.A."/>
            <person name="Deplazes P."/>
            <person name="Estrada K."/>
            <person name="Fernandez C."/>
            <person name="Holland P.W."/>
            <person name="Hou J."/>
            <person name="Hu S."/>
            <person name="Huckvale T."/>
            <person name="Hung S.S."/>
            <person name="Kamenetzky L."/>
            <person name="Keane J.A."/>
            <person name="Kiss F."/>
            <person name="Koziol U."/>
            <person name="Lambert O."/>
            <person name="Liu K."/>
            <person name="Luo X."/>
            <person name="Luo Y."/>
            <person name="Macchiaroli N."/>
            <person name="Nichol S."/>
            <person name="Paps J."/>
            <person name="Parkinson J."/>
            <person name="Pouchkina-Stantcheva N."/>
            <person name="Riddiford N."/>
            <person name="Rosenzvit M."/>
            <person name="Salinas G."/>
            <person name="Wasmuth J.D."/>
            <person name="Zamanian M."/>
            <person name="Zheng Y."/>
            <person name="Cai X."/>
            <person name="Soberon X."/>
            <person name="Olson P.D."/>
            <person name="Laclette J.P."/>
            <person name="Brehm K."/>
            <person name="Berriman M."/>
            <person name="Garciarrubio A."/>
            <person name="Bobes R.J."/>
            <person name="Fragoso G."/>
            <person name="Sanchez-Flores A."/>
            <person name="Estrada K."/>
            <person name="Cevallos M.A."/>
            <person name="Morett E."/>
            <person name="Gonzalez V."/>
            <person name="Portillo T."/>
            <person name="Ochoa-Leyva A."/>
            <person name="Jose M.V."/>
            <person name="Sciutto E."/>
            <person name="Landa A."/>
            <person name="Jimenez L."/>
            <person name="Valdes V."/>
            <person name="Carrero J.C."/>
            <person name="Larralde C."/>
            <person name="Morales-Montor J."/>
            <person name="Limon-Lason J."/>
            <person name="Soberon X."/>
            <person name="Laclette J.P."/>
        </authorList>
    </citation>
    <scope>NUCLEOTIDE SEQUENCE [LARGE SCALE GENOMIC DNA]</scope>
</reference>
<dbReference type="Pfam" id="PF00014">
    <property type="entry name" value="Kunitz_BPTI"/>
    <property type="match status" value="1"/>
</dbReference>
<dbReference type="SMART" id="SM00131">
    <property type="entry name" value="KU"/>
    <property type="match status" value="1"/>
</dbReference>
<dbReference type="CDD" id="cd22593">
    <property type="entry name" value="Kunitz_conkunitzin"/>
    <property type="match status" value="1"/>
</dbReference>
<evidence type="ECO:0000256" key="2">
    <source>
        <dbReference type="SAM" id="SignalP"/>
    </source>
</evidence>
<dbReference type="Gene3D" id="4.10.410.10">
    <property type="entry name" value="Pancreatic trypsin inhibitor Kunitz domain"/>
    <property type="match status" value="1"/>
</dbReference>
<dbReference type="PANTHER" id="PTHR10083">
    <property type="entry name" value="KUNITZ-TYPE PROTEASE INHIBITOR-RELATED"/>
    <property type="match status" value="1"/>
</dbReference>
<dbReference type="SUPFAM" id="SSF57362">
    <property type="entry name" value="BPTI-like"/>
    <property type="match status" value="1"/>
</dbReference>
<dbReference type="GO" id="GO:0004867">
    <property type="term" value="F:serine-type endopeptidase inhibitor activity"/>
    <property type="evidence" value="ECO:0007669"/>
    <property type="project" value="InterPro"/>
</dbReference>
<evidence type="ECO:0000313" key="6">
    <source>
        <dbReference type="WBParaSite" id="EgrG_000077700"/>
    </source>
</evidence>
<dbReference type="GO" id="GO:0005615">
    <property type="term" value="C:extracellular space"/>
    <property type="evidence" value="ECO:0007669"/>
    <property type="project" value="TreeGrafter"/>
</dbReference>
<feature type="signal peptide" evidence="2">
    <location>
        <begin position="1"/>
        <end position="19"/>
    </location>
</feature>
<protein>
    <submittedName>
        <fullName evidence="4 6">Kunitz:Bovine pancreatic trypsin inhibitor</fullName>
    </submittedName>
</protein>
<accession>A0A068WTU8</accession>
<dbReference type="PANTHER" id="PTHR10083:SF374">
    <property type="entry name" value="BPTI_KUNITZ INHIBITOR DOMAIN-CONTAINING PROTEIN"/>
    <property type="match status" value="1"/>
</dbReference>
<dbReference type="OrthoDB" id="4473401at2759"/>
<feature type="domain" description="BPTI/Kunitz inhibitor" evidence="3">
    <location>
        <begin position="147"/>
        <end position="197"/>
    </location>
</feature>
<dbReference type="SMR" id="A0A068WTU8"/>
<evidence type="ECO:0000256" key="1">
    <source>
        <dbReference type="ARBA" id="ARBA00023157"/>
    </source>
</evidence>
<name>A0A068WTU8_ECHGR</name>
<dbReference type="InterPro" id="IPR002223">
    <property type="entry name" value="Kunitz_BPTI"/>
</dbReference>
<organism evidence="4">
    <name type="scientific">Echinococcus granulosus</name>
    <name type="common">Hydatid tapeworm</name>
    <dbReference type="NCBI Taxonomy" id="6210"/>
    <lineage>
        <taxon>Eukaryota</taxon>
        <taxon>Metazoa</taxon>
        <taxon>Spiralia</taxon>
        <taxon>Lophotrochozoa</taxon>
        <taxon>Platyhelminthes</taxon>
        <taxon>Cestoda</taxon>
        <taxon>Eucestoda</taxon>
        <taxon>Cyclophyllidea</taxon>
        <taxon>Taeniidae</taxon>
        <taxon>Echinococcus</taxon>
        <taxon>Echinococcus granulosus group</taxon>
    </lineage>
</organism>
<dbReference type="EMBL" id="LK028585">
    <property type="protein sequence ID" value="CDS21888.1"/>
    <property type="molecule type" value="Genomic_DNA"/>
</dbReference>
<reference evidence="6" key="3">
    <citation type="submission" date="2020-10" db="UniProtKB">
        <authorList>
            <consortium name="WormBaseParasite"/>
        </authorList>
    </citation>
    <scope>IDENTIFICATION</scope>
</reference>
<dbReference type="InterPro" id="IPR036880">
    <property type="entry name" value="Kunitz_BPTI_sf"/>
</dbReference>
<proteinExistence type="predicted"/>
<reference evidence="4" key="2">
    <citation type="submission" date="2014-06" db="EMBL/GenBank/DDBJ databases">
        <authorList>
            <person name="Aslett M."/>
        </authorList>
    </citation>
    <scope>NUCLEOTIDE SEQUENCE</scope>
</reference>
<evidence type="ECO:0000313" key="5">
    <source>
        <dbReference type="Proteomes" id="UP000492820"/>
    </source>
</evidence>
<dbReference type="PROSITE" id="PS50279">
    <property type="entry name" value="BPTI_KUNITZ_2"/>
    <property type="match status" value="1"/>
</dbReference>
<dbReference type="InterPro" id="IPR050098">
    <property type="entry name" value="TFPI/VKTCI-like"/>
</dbReference>
<evidence type="ECO:0000313" key="4">
    <source>
        <dbReference type="EMBL" id="CDS21888.1"/>
    </source>
</evidence>
<dbReference type="Proteomes" id="UP000492820">
    <property type="component" value="Unassembled WGS sequence"/>
</dbReference>
<gene>
    <name evidence="4" type="ORF">EgrG_000077700</name>
</gene>